<organism evidence="6 7">
    <name type="scientific">Desulfomicrobium orale DSM 12838</name>
    <dbReference type="NCBI Taxonomy" id="888061"/>
    <lineage>
        <taxon>Bacteria</taxon>
        <taxon>Pseudomonadati</taxon>
        <taxon>Thermodesulfobacteriota</taxon>
        <taxon>Desulfovibrionia</taxon>
        <taxon>Desulfovibrionales</taxon>
        <taxon>Desulfomicrobiaceae</taxon>
        <taxon>Desulfomicrobium</taxon>
    </lineage>
</organism>
<evidence type="ECO:0000313" key="6">
    <source>
        <dbReference type="EMBL" id="AMD92968.1"/>
    </source>
</evidence>
<proteinExistence type="inferred from homology"/>
<keyword evidence="7" id="KW-1185">Reference proteome</keyword>
<dbReference type="CDD" id="cd00002">
    <property type="entry name" value="YbaK_deacylase"/>
    <property type="match status" value="1"/>
</dbReference>
<dbReference type="EC" id="4.2.-.-" evidence="4"/>
<dbReference type="Gene3D" id="3.90.960.10">
    <property type="entry name" value="YbaK/aminoacyl-tRNA synthetase-associated domain"/>
    <property type="match status" value="1"/>
</dbReference>
<dbReference type="InterPro" id="IPR004369">
    <property type="entry name" value="Prolyl-tRNA_editing_YbaK/EbsC"/>
</dbReference>
<evidence type="ECO:0000256" key="3">
    <source>
        <dbReference type="ARBA" id="ARBA00023239"/>
    </source>
</evidence>
<keyword evidence="3 4" id="KW-0456">Lyase</keyword>
<comment type="similarity">
    <text evidence="1 4">Belongs to the prolyl-tRNA editing family. YbaK/EbsC subfamily.</text>
</comment>
<dbReference type="RefSeq" id="WP_066605506.1">
    <property type="nucleotide sequence ID" value="NZ_CP014230.1"/>
</dbReference>
<dbReference type="Proteomes" id="UP000063964">
    <property type="component" value="Chromosome"/>
</dbReference>
<dbReference type="OrthoDB" id="9809296at2"/>
<sequence length="154" mass="16200">MTPAILSAKKAGIAFTVHEYEHNPSAPSYGLEAAEKLGAAPERIFKTLIVDAGAELVVGIVPVESMLGLKHLAKAAGSKKAAMADTHQAERATGYVLGGISPLGQKKRLRTFIDASARNHPTIFVSAGRRGLEIELSPEDLARLTNGTFAPLTA</sequence>
<dbReference type="EMBL" id="CP014230">
    <property type="protein sequence ID" value="AMD92968.1"/>
    <property type="molecule type" value="Genomic_DNA"/>
</dbReference>
<dbReference type="GO" id="GO:0002161">
    <property type="term" value="F:aminoacyl-tRNA deacylase activity"/>
    <property type="evidence" value="ECO:0007669"/>
    <property type="project" value="InterPro"/>
</dbReference>
<evidence type="ECO:0000256" key="4">
    <source>
        <dbReference type="PIRNR" id="PIRNR006181"/>
    </source>
</evidence>
<dbReference type="GO" id="GO:0006412">
    <property type="term" value="P:translation"/>
    <property type="evidence" value="ECO:0007669"/>
    <property type="project" value="UniProtKB-KW"/>
</dbReference>
<keyword evidence="2 4" id="KW-0648">Protein biosynthesis</keyword>
<dbReference type="NCBIfam" id="TIGR00011">
    <property type="entry name" value="YbaK_EbsC"/>
    <property type="match status" value="1"/>
</dbReference>
<protein>
    <recommendedName>
        <fullName evidence="4">Cys-tRNA(Pro)/Cys-tRNA(Cys) deacylase</fullName>
        <ecNumber evidence="4">4.2.-.-</ecNumber>
    </recommendedName>
</protein>
<evidence type="ECO:0000256" key="2">
    <source>
        <dbReference type="ARBA" id="ARBA00022917"/>
    </source>
</evidence>
<dbReference type="KEGG" id="doa:AXF15_07520"/>
<dbReference type="Pfam" id="PF04073">
    <property type="entry name" value="tRNA_edit"/>
    <property type="match status" value="1"/>
</dbReference>
<dbReference type="PANTHER" id="PTHR30411">
    <property type="entry name" value="CYTOPLASMIC PROTEIN"/>
    <property type="match status" value="1"/>
</dbReference>
<evidence type="ECO:0000256" key="1">
    <source>
        <dbReference type="ARBA" id="ARBA00009798"/>
    </source>
</evidence>
<dbReference type="AlphaFoldDB" id="A0A0X8JR25"/>
<dbReference type="GO" id="GO:0016829">
    <property type="term" value="F:lyase activity"/>
    <property type="evidence" value="ECO:0007669"/>
    <property type="project" value="UniProtKB-KW"/>
</dbReference>
<gene>
    <name evidence="6" type="ORF">AXF15_07520</name>
</gene>
<dbReference type="PIRSF" id="PIRSF006181">
    <property type="entry name" value="EbsC_YbaK"/>
    <property type="match status" value="1"/>
</dbReference>
<reference evidence="7" key="1">
    <citation type="submission" date="2016-02" db="EMBL/GenBank/DDBJ databases">
        <authorList>
            <person name="Holder M.E."/>
            <person name="Ajami N.J."/>
            <person name="Petrosino J.F."/>
        </authorList>
    </citation>
    <scope>NUCLEOTIDE SEQUENCE [LARGE SCALE GENOMIC DNA]</scope>
    <source>
        <strain evidence="7">DSM 12838</strain>
    </source>
</reference>
<dbReference type="PANTHER" id="PTHR30411:SF0">
    <property type="entry name" value="CYS-TRNA(PRO)_CYS-TRNA(CYS) DEACYLASE YBAK"/>
    <property type="match status" value="1"/>
</dbReference>
<evidence type="ECO:0000259" key="5">
    <source>
        <dbReference type="Pfam" id="PF04073"/>
    </source>
</evidence>
<accession>A0A0X8JR25</accession>
<dbReference type="SUPFAM" id="SSF55826">
    <property type="entry name" value="YbaK/ProRS associated domain"/>
    <property type="match status" value="1"/>
</dbReference>
<name>A0A0X8JR25_9BACT</name>
<feature type="domain" description="YbaK/aminoacyl-tRNA synthetase-associated" evidence="5">
    <location>
        <begin position="32"/>
        <end position="144"/>
    </location>
</feature>
<evidence type="ECO:0000313" key="7">
    <source>
        <dbReference type="Proteomes" id="UP000063964"/>
    </source>
</evidence>
<dbReference type="InterPro" id="IPR007214">
    <property type="entry name" value="YbaK/aa-tRNA-synth-assoc-dom"/>
</dbReference>
<dbReference type="InterPro" id="IPR036754">
    <property type="entry name" value="YbaK/aa-tRNA-synt-asso_dom_sf"/>
</dbReference>